<feature type="transmembrane region" description="Helical" evidence="1">
    <location>
        <begin position="218"/>
        <end position="239"/>
    </location>
</feature>
<evidence type="ECO:0000313" key="4">
    <source>
        <dbReference type="EMBL" id="WAV96981.1"/>
    </source>
</evidence>
<feature type="transmembrane region" description="Helical" evidence="1">
    <location>
        <begin position="265"/>
        <end position="288"/>
    </location>
</feature>
<dbReference type="InterPro" id="IPR018758">
    <property type="entry name" value="FtrD-like"/>
</dbReference>
<accession>A0A9E9LDV2</accession>
<protein>
    <submittedName>
        <fullName evidence="3">Fe-S-containing protein</fullName>
    </submittedName>
</protein>
<feature type="transmembrane region" description="Helical" evidence="1">
    <location>
        <begin position="177"/>
        <end position="198"/>
    </location>
</feature>
<reference evidence="4" key="1">
    <citation type="journal article" date="2022" name="Front. Microbiol.">
        <title>New perspectives on an old grouping: The genomic and phenotypic variability of Oxalobacter formigenes and the implications for calcium oxalate stone prevention.</title>
        <authorList>
            <person name="Chmiel J.A."/>
            <person name="Carr C."/>
            <person name="Stuivenberg G.A."/>
            <person name="Venema R."/>
            <person name="Chanyi R.M."/>
            <person name="Al K.F."/>
            <person name="Giguere D."/>
            <person name="Say H."/>
            <person name="Akouris P.P."/>
            <person name="Dominguez Romero S.A."/>
            <person name="Kwong A."/>
            <person name="Tai V."/>
            <person name="Koval S.F."/>
            <person name="Razvi H."/>
            <person name="Bjazevic J."/>
            <person name="Burton J.P."/>
        </authorList>
    </citation>
    <scope>NUCLEOTIDE SEQUENCE</scope>
    <source>
        <strain evidence="4">HOxNP-1</strain>
    </source>
</reference>
<dbReference type="EMBL" id="CP098251">
    <property type="protein sequence ID" value="WAV91195.1"/>
    <property type="molecule type" value="Genomic_DNA"/>
</dbReference>
<dbReference type="Pfam" id="PF10080">
    <property type="entry name" value="FtrD-like"/>
    <property type="match status" value="1"/>
</dbReference>
<dbReference type="Proteomes" id="UP001164794">
    <property type="component" value="Chromosome"/>
</dbReference>
<reference evidence="3" key="2">
    <citation type="journal article" date="2022" name="Front. Microbiol.">
        <title>New perspectives on an old grouping: The genomic and phenotypic variability of Oxalobacter formigenes and the implications for calcium oxalate stone prevention.</title>
        <authorList>
            <person name="Chmiel J.A."/>
            <person name="Carr C."/>
            <person name="Stuivenberg G.A."/>
            <person name="Venema R."/>
            <person name="Chanyi R.M."/>
            <person name="Al K.F."/>
            <person name="Giguere D."/>
            <person name="Say H."/>
            <person name="Akouris P.P."/>
            <person name="Dominguez Romero S.A."/>
            <person name="Kwong A."/>
            <person name="Tai V."/>
            <person name="Koval S.F."/>
            <person name="Razvi H."/>
            <person name="Bjazevic J."/>
            <person name="Burton J.P."/>
        </authorList>
    </citation>
    <scope>NUCLEOTIDE SEQUENCE</scope>
    <source>
        <strain evidence="3">OxK</strain>
    </source>
</reference>
<dbReference type="EMBL" id="CP098248">
    <property type="protein sequence ID" value="WAV96981.1"/>
    <property type="molecule type" value="Genomic_DNA"/>
</dbReference>
<evidence type="ECO:0000259" key="2">
    <source>
        <dbReference type="Pfam" id="PF10080"/>
    </source>
</evidence>
<evidence type="ECO:0000256" key="1">
    <source>
        <dbReference type="SAM" id="Phobius"/>
    </source>
</evidence>
<evidence type="ECO:0000313" key="5">
    <source>
        <dbReference type="Proteomes" id="UP001164794"/>
    </source>
</evidence>
<feature type="domain" description="Membrane iron-sulfur containing protein FtrD-like" evidence="2">
    <location>
        <begin position="315"/>
        <end position="415"/>
    </location>
</feature>
<sequence>MLQYLIQVIFTLFPALTVLGTLYGFFNREESRKYKRGFVWGFFVSLVFSVVAAILRLNTNVFVREYYNFFFLVTAFVAEVALVFSVGFRAKNTVSPLKDRWTGFITTVIVLACLSYALPDLFLYPFEFAVGLDSIFHAEVLFKVIGYSLAIILSLAGGLCVSRVLEKASDSLARKTFAFVLLFFAAEYFVLFFQILMLRSRLMQNEILVNLLLFLLEYQNGLVYALLLAVILSCLGNIVSNKRAVFTGENPAVLRKKRAGSKRRVGWSAFCVLFVITAFVIMTVGVWMNNRTVELSPPVELAVSDNKIEIPLESVNDGHLHRFSYTTEDGTQVRYIVIRKSESAYGVALDACDICGASGYYERNGQIVCILCDVVMNIGTIGMPGGCNPVPLDHEITGGRIVIDAANLDAEAYRFE</sequence>
<dbReference type="RefSeq" id="WP_269264459.1">
    <property type="nucleotide sequence ID" value="NZ_CP098248.1"/>
</dbReference>
<feature type="transmembrane region" description="Helical" evidence="1">
    <location>
        <begin position="144"/>
        <end position="165"/>
    </location>
</feature>
<keyword evidence="1" id="KW-0472">Membrane</keyword>
<keyword evidence="1" id="KW-1133">Transmembrane helix</keyword>
<dbReference type="AlphaFoldDB" id="A0A9E9LDV2"/>
<gene>
    <name evidence="4" type="ORF">NB645_09305</name>
    <name evidence="3" type="ORF">NB646_10435</name>
</gene>
<dbReference type="Proteomes" id="UP001164819">
    <property type="component" value="Chromosome"/>
</dbReference>
<feature type="transmembrane region" description="Helical" evidence="1">
    <location>
        <begin position="101"/>
        <end position="124"/>
    </location>
</feature>
<feature type="transmembrane region" description="Helical" evidence="1">
    <location>
        <begin position="38"/>
        <end position="57"/>
    </location>
</feature>
<feature type="transmembrane region" description="Helical" evidence="1">
    <location>
        <begin position="6"/>
        <end position="26"/>
    </location>
</feature>
<organism evidence="3">
    <name type="scientific">Oxalobacter aliiformigenes</name>
    <dbReference type="NCBI Taxonomy" id="2946593"/>
    <lineage>
        <taxon>Bacteria</taxon>
        <taxon>Pseudomonadati</taxon>
        <taxon>Pseudomonadota</taxon>
        <taxon>Betaproteobacteria</taxon>
        <taxon>Burkholderiales</taxon>
        <taxon>Oxalobacteraceae</taxon>
        <taxon>Oxalobacter</taxon>
    </lineage>
</organism>
<feature type="transmembrane region" description="Helical" evidence="1">
    <location>
        <begin position="69"/>
        <end position="89"/>
    </location>
</feature>
<keyword evidence="5" id="KW-1185">Reference proteome</keyword>
<evidence type="ECO:0000313" key="3">
    <source>
        <dbReference type="EMBL" id="WAV91195.1"/>
    </source>
</evidence>
<keyword evidence="1" id="KW-0812">Transmembrane</keyword>
<name>A0A9E9LDV2_9BURK</name>
<proteinExistence type="predicted"/>